<reference evidence="1 2" key="1">
    <citation type="journal article" date="2020" name="Nature">
        <title>Six reference-quality genomes reveal evolution of bat adaptations.</title>
        <authorList>
            <person name="Jebb D."/>
            <person name="Huang Z."/>
            <person name="Pippel M."/>
            <person name="Hughes G.M."/>
            <person name="Lavrichenko K."/>
            <person name="Devanna P."/>
            <person name="Winkler S."/>
            <person name="Jermiin L.S."/>
            <person name="Skirmuntt E.C."/>
            <person name="Katzourakis A."/>
            <person name="Burkitt-Gray L."/>
            <person name="Ray D.A."/>
            <person name="Sullivan K.A.M."/>
            <person name="Roscito J.G."/>
            <person name="Kirilenko B.M."/>
            <person name="Davalos L.M."/>
            <person name="Corthals A.P."/>
            <person name="Power M.L."/>
            <person name="Jones G."/>
            <person name="Ransome R.D."/>
            <person name="Dechmann D.K.N."/>
            <person name="Locatelli A.G."/>
            <person name="Puechmaille S.J."/>
            <person name="Fedrigo O."/>
            <person name="Jarvis E.D."/>
            <person name="Hiller M."/>
            <person name="Vernes S.C."/>
            <person name="Myers E.W."/>
            <person name="Teeling E.C."/>
        </authorList>
    </citation>
    <scope>NUCLEOTIDE SEQUENCE [LARGE SCALE GENOMIC DNA]</scope>
    <source>
        <strain evidence="1">MPipKuh1</strain>
        <tissue evidence="1">Flight muscle</tissue>
    </source>
</reference>
<comment type="caution">
    <text evidence="1">The sequence shown here is derived from an EMBL/GenBank/DDBJ whole genome shotgun (WGS) entry which is preliminary data.</text>
</comment>
<evidence type="ECO:0000313" key="1">
    <source>
        <dbReference type="EMBL" id="KAF6394332.1"/>
    </source>
</evidence>
<dbReference type="AlphaFoldDB" id="A0A7J8B6T3"/>
<gene>
    <name evidence="1" type="ORF">mPipKuh1_019114</name>
</gene>
<dbReference type="Proteomes" id="UP000558488">
    <property type="component" value="Unassembled WGS sequence"/>
</dbReference>
<protein>
    <submittedName>
        <fullName evidence="1">Zinc finger FYVE-type containing 19</fullName>
    </submittedName>
</protein>
<accession>A0A7J8B6T3</accession>
<name>A0A7J8B6T3_PIPKU</name>
<sequence length="55" mass="6055">MGRRAGCWLKLPSSCGRRTRGKSGSWTSPSAWPCFGDRTPTEGTLSPFRCRAFCS</sequence>
<proteinExistence type="predicted"/>
<evidence type="ECO:0000313" key="2">
    <source>
        <dbReference type="Proteomes" id="UP000558488"/>
    </source>
</evidence>
<organism evidence="1 2">
    <name type="scientific">Pipistrellus kuhlii</name>
    <name type="common">Kuhl's pipistrelle</name>
    <dbReference type="NCBI Taxonomy" id="59472"/>
    <lineage>
        <taxon>Eukaryota</taxon>
        <taxon>Metazoa</taxon>
        <taxon>Chordata</taxon>
        <taxon>Craniata</taxon>
        <taxon>Vertebrata</taxon>
        <taxon>Euteleostomi</taxon>
        <taxon>Mammalia</taxon>
        <taxon>Eutheria</taxon>
        <taxon>Laurasiatheria</taxon>
        <taxon>Chiroptera</taxon>
        <taxon>Yangochiroptera</taxon>
        <taxon>Vespertilionidae</taxon>
        <taxon>Pipistrellus</taxon>
    </lineage>
</organism>
<keyword evidence="2" id="KW-1185">Reference proteome</keyword>
<dbReference type="EMBL" id="JACAGB010000001">
    <property type="protein sequence ID" value="KAF6394332.1"/>
    <property type="molecule type" value="Genomic_DNA"/>
</dbReference>